<dbReference type="Pfam" id="PF21274">
    <property type="entry name" value="Rng_hyd_C"/>
    <property type="match status" value="1"/>
</dbReference>
<feature type="domain" description="FAD-binding" evidence="4">
    <location>
        <begin position="4"/>
        <end position="359"/>
    </location>
</feature>
<dbReference type="AlphaFoldDB" id="A0A1M6NRF4"/>
<dbReference type="OrthoDB" id="9791689at2"/>
<evidence type="ECO:0000256" key="3">
    <source>
        <dbReference type="ARBA" id="ARBA00022827"/>
    </source>
</evidence>
<gene>
    <name evidence="5" type="ORF">SAMN05444159_2087</name>
</gene>
<dbReference type="PANTHER" id="PTHR43004:SF19">
    <property type="entry name" value="BINDING MONOOXYGENASE, PUTATIVE (JCVI)-RELATED"/>
    <property type="match status" value="1"/>
</dbReference>
<keyword evidence="2" id="KW-0285">Flavoprotein</keyword>
<dbReference type="Gene3D" id="3.30.9.10">
    <property type="entry name" value="D-Amino Acid Oxidase, subunit A, domain 2"/>
    <property type="match status" value="1"/>
</dbReference>
<evidence type="ECO:0000313" key="5">
    <source>
        <dbReference type="EMBL" id="SHJ98275.1"/>
    </source>
</evidence>
<dbReference type="InterPro" id="IPR050641">
    <property type="entry name" value="RIFMO-like"/>
</dbReference>
<dbReference type="Proteomes" id="UP000189935">
    <property type="component" value="Chromosome I"/>
</dbReference>
<dbReference type="InterPro" id="IPR002938">
    <property type="entry name" value="FAD-bd"/>
</dbReference>
<accession>A0A1M6NRF4</accession>
<proteinExistence type="predicted"/>
<dbReference type="RefSeq" id="WP_079538069.1">
    <property type="nucleotide sequence ID" value="NZ_LT670844.1"/>
</dbReference>
<keyword evidence="5" id="KW-0223">Dioxygenase</keyword>
<dbReference type="Gene3D" id="3.50.50.60">
    <property type="entry name" value="FAD/NAD(P)-binding domain"/>
    <property type="match status" value="1"/>
</dbReference>
<dbReference type="InterPro" id="IPR036188">
    <property type="entry name" value="FAD/NAD-bd_sf"/>
</dbReference>
<dbReference type="GO" id="GO:0051213">
    <property type="term" value="F:dioxygenase activity"/>
    <property type="evidence" value="ECO:0007669"/>
    <property type="project" value="UniProtKB-KW"/>
</dbReference>
<organism evidence="5 6">
    <name type="scientific">Bradyrhizobium lablabi</name>
    <dbReference type="NCBI Taxonomy" id="722472"/>
    <lineage>
        <taxon>Bacteria</taxon>
        <taxon>Pseudomonadati</taxon>
        <taxon>Pseudomonadota</taxon>
        <taxon>Alphaproteobacteria</taxon>
        <taxon>Hyphomicrobiales</taxon>
        <taxon>Nitrobacteraceae</taxon>
        <taxon>Bradyrhizobium</taxon>
    </lineage>
</organism>
<keyword evidence="3" id="KW-0274">FAD</keyword>
<dbReference type="PRINTS" id="PR00420">
    <property type="entry name" value="RNGMNOXGNASE"/>
</dbReference>
<dbReference type="GO" id="GO:0016709">
    <property type="term" value="F:oxidoreductase activity, acting on paired donors, with incorporation or reduction of molecular oxygen, NAD(P)H as one donor, and incorporation of one atom of oxygen"/>
    <property type="evidence" value="ECO:0007669"/>
    <property type="project" value="UniProtKB-ARBA"/>
</dbReference>
<keyword evidence="5" id="KW-0503">Monooxygenase</keyword>
<evidence type="ECO:0000256" key="1">
    <source>
        <dbReference type="ARBA" id="ARBA00001974"/>
    </source>
</evidence>
<dbReference type="Pfam" id="PF01494">
    <property type="entry name" value="FAD_binding_3"/>
    <property type="match status" value="1"/>
</dbReference>
<evidence type="ECO:0000259" key="4">
    <source>
        <dbReference type="Pfam" id="PF01494"/>
    </source>
</evidence>
<sequence length="541" mass="58463">MLDIPVLISGGGPVGLTASLLLSRHGVRSLLVERHPSTALTPKARGINARTMEVFRQCGIDTAIRDAGLAEGRLGLIVWAESLAGNEIERRVPGRATAKNMAATPVRNCLCAQDDLEPVIRRFAEQAGGPGALRFNTELTSFSQRPGAVTGKLTDRTTGEETPFTARYLIAAEGAQSRVRRALDVKMTGEEKVYDSVNILFHADLTQWVEHRPAALYFVEQEDLRATFLTINGRDRWGFLIHSPKKFGWQPQDFTPEFCAALIRKGAGVPDLAVSVLAVSPWEASAIVADNYRVGDVFLAGDAAHEMPPTGGFGLNTGVQDVHNLAWKIAAVISGKADGSLLDSYHAERQPFGRIITENSLANALSMGRNARQSKVLPRREFLNEQGLIFGACYQSTAVVPDGTPPVVVDDPVTDYVPSARPGSRAPHVWLTRSNEQISTIDLFGPHFVLLAGTDGEAWRRAAQAIGPSWPPLLAFTVGKDGDLGDPDGNWHHAYGVDTDGAVLVRPDGHVAWRSRSGASSPLDVLRTALDHLFGRMPAMA</sequence>
<name>A0A1M6NRF4_9BRAD</name>
<dbReference type="PANTHER" id="PTHR43004">
    <property type="entry name" value="TRK SYSTEM POTASSIUM UPTAKE PROTEIN"/>
    <property type="match status" value="1"/>
</dbReference>
<reference evidence="5 6" key="1">
    <citation type="submission" date="2016-11" db="EMBL/GenBank/DDBJ databases">
        <authorList>
            <person name="Jaros S."/>
            <person name="Januszkiewicz K."/>
            <person name="Wedrychowicz H."/>
        </authorList>
    </citation>
    <scope>NUCLEOTIDE SEQUENCE [LARGE SCALE GENOMIC DNA]</scope>
    <source>
        <strain evidence="5 6">GAS499</strain>
    </source>
</reference>
<evidence type="ECO:0000256" key="2">
    <source>
        <dbReference type="ARBA" id="ARBA00022630"/>
    </source>
</evidence>
<evidence type="ECO:0000313" key="6">
    <source>
        <dbReference type="Proteomes" id="UP000189935"/>
    </source>
</evidence>
<dbReference type="GO" id="GO:0071949">
    <property type="term" value="F:FAD binding"/>
    <property type="evidence" value="ECO:0007669"/>
    <property type="project" value="InterPro"/>
</dbReference>
<dbReference type="EMBL" id="LT670844">
    <property type="protein sequence ID" value="SHJ98275.1"/>
    <property type="molecule type" value="Genomic_DNA"/>
</dbReference>
<comment type="cofactor">
    <cofactor evidence="1">
        <name>FAD</name>
        <dbReference type="ChEBI" id="CHEBI:57692"/>
    </cofactor>
</comment>
<keyword evidence="5" id="KW-0560">Oxidoreductase</keyword>
<dbReference type="Gene3D" id="3.40.30.120">
    <property type="match status" value="1"/>
</dbReference>
<protein>
    <submittedName>
        <fullName evidence="5">Putative polyketide hydroxylase/tetracenomycin A2 monooxygenase-dioxygenase</fullName>
    </submittedName>
</protein>
<dbReference type="SUPFAM" id="SSF51905">
    <property type="entry name" value="FAD/NAD(P)-binding domain"/>
    <property type="match status" value="1"/>
</dbReference>